<gene>
    <name evidence="2" type="ORF">UFOVP681_61</name>
</gene>
<keyword evidence="1" id="KW-0812">Transmembrane</keyword>
<proteinExistence type="predicted"/>
<keyword evidence="1" id="KW-1133">Transmembrane helix</keyword>
<evidence type="ECO:0008006" key="3">
    <source>
        <dbReference type="Google" id="ProtNLM"/>
    </source>
</evidence>
<accession>A0A6J5NS27</accession>
<reference evidence="2" key="1">
    <citation type="submission" date="2020-04" db="EMBL/GenBank/DDBJ databases">
        <authorList>
            <person name="Chiriac C."/>
            <person name="Salcher M."/>
            <person name="Ghai R."/>
            <person name="Kavagutti S V."/>
        </authorList>
    </citation>
    <scope>NUCLEOTIDE SEQUENCE</scope>
</reference>
<protein>
    <recommendedName>
        <fullName evidence="3">Holin</fullName>
    </recommendedName>
</protein>
<dbReference type="Pfam" id="PF23987">
    <property type="entry name" value="Phage_holin_10"/>
    <property type="match status" value="1"/>
</dbReference>
<evidence type="ECO:0000313" key="2">
    <source>
        <dbReference type="EMBL" id="CAB4157964.1"/>
    </source>
</evidence>
<feature type="transmembrane region" description="Helical" evidence="1">
    <location>
        <begin position="31"/>
        <end position="50"/>
    </location>
</feature>
<keyword evidence="1" id="KW-0472">Membrane</keyword>
<evidence type="ECO:0000256" key="1">
    <source>
        <dbReference type="SAM" id="Phobius"/>
    </source>
</evidence>
<sequence length="55" mass="5463">MDAAQIAGVVRALVAAVGGYFVGQGMVDAETVTTIGGAVATLAAAAWSIWAKRKA</sequence>
<dbReference type="InterPro" id="IPR058159">
    <property type="entry name" value="Phage_holin_10"/>
</dbReference>
<name>A0A6J5NS27_9CAUD</name>
<dbReference type="EMBL" id="LR796657">
    <property type="protein sequence ID" value="CAB4157964.1"/>
    <property type="molecule type" value="Genomic_DNA"/>
</dbReference>
<organism evidence="2">
    <name type="scientific">uncultured Caudovirales phage</name>
    <dbReference type="NCBI Taxonomy" id="2100421"/>
    <lineage>
        <taxon>Viruses</taxon>
        <taxon>Duplodnaviria</taxon>
        <taxon>Heunggongvirae</taxon>
        <taxon>Uroviricota</taxon>
        <taxon>Caudoviricetes</taxon>
        <taxon>Peduoviridae</taxon>
        <taxon>Maltschvirus</taxon>
        <taxon>Maltschvirus maltsch</taxon>
    </lineage>
</organism>